<gene>
    <name evidence="1" type="ORF">JY572_38345</name>
</gene>
<protein>
    <submittedName>
        <fullName evidence="1">Uncharacterized protein</fullName>
    </submittedName>
</protein>
<keyword evidence="2" id="KW-1185">Reference proteome</keyword>
<proteinExistence type="predicted"/>
<dbReference type="RefSeq" id="WP_206715907.1">
    <property type="nucleotide sequence ID" value="NZ_CP071091.1"/>
</dbReference>
<dbReference type="Proteomes" id="UP000663090">
    <property type="component" value="Chromosome"/>
</dbReference>
<dbReference type="EMBL" id="CP071091">
    <property type="protein sequence ID" value="QSQ14113.1"/>
    <property type="molecule type" value="Genomic_DNA"/>
</dbReference>
<name>A0ABX7N6N2_9BACT</name>
<evidence type="ECO:0000313" key="1">
    <source>
        <dbReference type="EMBL" id="QSQ14113.1"/>
    </source>
</evidence>
<organism evidence="1 2">
    <name type="scientific">Myxococcus landrumensis</name>
    <dbReference type="NCBI Taxonomy" id="2813577"/>
    <lineage>
        <taxon>Bacteria</taxon>
        <taxon>Pseudomonadati</taxon>
        <taxon>Myxococcota</taxon>
        <taxon>Myxococcia</taxon>
        <taxon>Myxococcales</taxon>
        <taxon>Cystobacterineae</taxon>
        <taxon>Myxococcaceae</taxon>
        <taxon>Myxococcus</taxon>
    </lineage>
</organism>
<sequence>MLLKPVLGFMLALAVMVGMVFTSMPRDEEAPSVPGACDADRQTLLLSKVRAGQNAEVTPALFSEEPVGLLGYCSRDCSRCVSTAECRERGAGSCYNICP</sequence>
<accession>A0ABX7N6N2</accession>
<evidence type="ECO:0000313" key="2">
    <source>
        <dbReference type="Proteomes" id="UP000663090"/>
    </source>
</evidence>
<reference evidence="1 2" key="1">
    <citation type="submission" date="2021-02" db="EMBL/GenBank/DDBJ databases">
        <title>De Novo genome assembly of isolated myxobacteria.</title>
        <authorList>
            <person name="Stevens D.C."/>
        </authorList>
    </citation>
    <scope>NUCLEOTIDE SEQUENCE [LARGE SCALE GENOMIC DNA]</scope>
    <source>
        <strain evidence="1 2">SCHIC003</strain>
    </source>
</reference>